<feature type="region of interest" description="Disordered" evidence="1">
    <location>
        <begin position="1350"/>
        <end position="1369"/>
    </location>
</feature>
<feature type="region of interest" description="Disordered" evidence="1">
    <location>
        <begin position="333"/>
        <end position="438"/>
    </location>
</feature>
<dbReference type="Proteomes" id="UP001438707">
    <property type="component" value="Unassembled WGS sequence"/>
</dbReference>
<feature type="region of interest" description="Disordered" evidence="1">
    <location>
        <begin position="1314"/>
        <end position="1345"/>
    </location>
</feature>
<protein>
    <recommendedName>
        <fullName evidence="4">LysM domain-containing protein</fullName>
    </recommendedName>
</protein>
<organism evidence="2 3">
    <name type="scientific">Apatococcus lobatus</name>
    <dbReference type="NCBI Taxonomy" id="904363"/>
    <lineage>
        <taxon>Eukaryota</taxon>
        <taxon>Viridiplantae</taxon>
        <taxon>Chlorophyta</taxon>
        <taxon>core chlorophytes</taxon>
        <taxon>Trebouxiophyceae</taxon>
        <taxon>Chlorellales</taxon>
        <taxon>Chlorellaceae</taxon>
        <taxon>Apatococcus</taxon>
    </lineage>
</organism>
<feature type="region of interest" description="Disordered" evidence="1">
    <location>
        <begin position="1144"/>
        <end position="1299"/>
    </location>
</feature>
<keyword evidence="3" id="KW-1185">Reference proteome</keyword>
<feature type="compositionally biased region" description="Low complexity" evidence="1">
    <location>
        <begin position="1279"/>
        <end position="1289"/>
    </location>
</feature>
<feature type="region of interest" description="Disordered" evidence="1">
    <location>
        <begin position="1101"/>
        <end position="1130"/>
    </location>
</feature>
<feature type="compositionally biased region" description="Polar residues" evidence="1">
    <location>
        <begin position="1315"/>
        <end position="1324"/>
    </location>
</feature>
<dbReference type="EMBL" id="JALJOS010000007">
    <property type="protein sequence ID" value="KAK9836800.1"/>
    <property type="molecule type" value="Genomic_DNA"/>
</dbReference>
<feature type="compositionally biased region" description="Pro residues" evidence="1">
    <location>
        <begin position="1156"/>
        <end position="1165"/>
    </location>
</feature>
<feature type="compositionally biased region" description="Polar residues" evidence="1">
    <location>
        <begin position="517"/>
        <end position="534"/>
    </location>
</feature>
<evidence type="ECO:0008006" key="4">
    <source>
        <dbReference type="Google" id="ProtNLM"/>
    </source>
</evidence>
<feature type="compositionally biased region" description="Polar residues" evidence="1">
    <location>
        <begin position="611"/>
        <end position="621"/>
    </location>
</feature>
<feature type="region of interest" description="Disordered" evidence="1">
    <location>
        <begin position="597"/>
        <end position="639"/>
    </location>
</feature>
<evidence type="ECO:0000313" key="2">
    <source>
        <dbReference type="EMBL" id="KAK9836800.1"/>
    </source>
</evidence>
<feature type="compositionally biased region" description="Polar residues" evidence="1">
    <location>
        <begin position="859"/>
        <end position="868"/>
    </location>
</feature>
<gene>
    <name evidence="2" type="ORF">WJX74_008409</name>
</gene>
<feature type="region of interest" description="Disordered" evidence="1">
    <location>
        <begin position="1374"/>
        <end position="1397"/>
    </location>
</feature>
<evidence type="ECO:0000256" key="1">
    <source>
        <dbReference type="SAM" id="MobiDB-lite"/>
    </source>
</evidence>
<sequence>MLVSSSNHQGVQCHAWRSRGSARSAAQPAERYLTRYSVRPHDTIDSIADRLHASPSAILEANSGKHELQEGSVLSVWCGEPSSDTTDAQAPSQPHTQVKAGHSGLKGTPSPAQQHERRVPAQRMHAASAAPSPFVIARKMALGPFGAVLGLGLLLYTVQRTLAWRRAHPRPGDAETMHDAVPVPQTDAASDTNPRVSEVEGWVHPPGWLQQPGNVWMDLTDQLEGLGPGPLPQDCECLIIFEDREEGLSYSRARSRISEEEFPIEGIRPFGPWDVLETAVKQDVSIACFYRGSLGAGIESLGEEQLMHKLLVAAQVCTHSLAVRIRQQPRQQLYQHPPSTSQQPNTSSSALTPETNPSTAASASASASAATSASAGSRPAGPAITEAAAGAVPDKPPFKKGKWAGGREVEGLINRGARQTVDDGPRVSGKDRAQGYRRMRTPSQAVIKMTGAPSPNTPEQWPANAAPKAHRQVLSDAKASAASFQAKQPKAGSIAAQTSASHSMQEAAAKLEVLSADMQQASSHQETQAPTPDEQQSASQSLQQAAKELHPILSHPHAVSQEAAPQQRSKVPSEQRQSASHLLQAASAAMALHPDNAQEEQAAANHRLTASREQASESHQLQSASAATAPPPGSGQAHPLQEQALAQDMDTTVLKVPLSASHDLQQAAAAVAAALPSDTGQAAAASQDVMPVPNETVPASQEAMAAAAVALQPDSGQYAPDQQPLMLGTLADKCGQKEGPSAEPHSPTSAQLGDGSPQDQQPPPEPGSLPLKPFQPSSTPTSAADLEQEALAAAGQAQEPAVHPVLVPVASELGVDAADLAVASLIPEPPTLHAAGTQDASADLMVEIEPSTPEPELNGTAQDSQAMRTGSKWHSRPAASLKPPVKPFNAQLQMASLDWAIFDAMVKDLVQQQQQQPAPDVDLADLMQASGPSVDWLQYSMVHVIWRVPGNAPLPSQGKSPPGNPLCLLLSQQQDTMVVLQDGDEADEAANLLEGILQRLPHRAAERIVSLPVPPAFLSQSQSDPRKPHLCWLPKGALTISQLRQLRQKGDAMAAFRTFQQASVLIAHERLLPSLQQAQEAEDAKQQEHQEMADMMKNMFQSGSDGKAAAGMFGDLPFPFPGQPPEKEAVPDAEKLLQQLQAMMEGRASPADPETSKPPMPPPQSTDPEHWKRSVQQFNPKGGYAQGSHPAQTDPTLTGPAAYPNHPQFAATDTISSRSSNSSSEFFDPVHRRDQSSALGLEGSQTHETSPTAPTMDGIGLHDSSAEHYAHLPARDEPLSSSPRSTPRPAEGESTDATNLEAADLDTVLHEDLVPTSTDGSTRAGQMPSAKPAAAANHGRRPLHDSQQACNEGLHAGGLGGNGVHRRVNGNSVDEVSRSHDDNAAAVPISASPAGRHDSSMWWTKLSHLYLPFKLSSGASSNGQVAVDHGAFIVDISQDGPSQPCLLAFQDMRDVDNLLHLHRHRWQHSNVHVDMRHMRPREVVAFARSQGASVAVFKPGQLPLKSNMSEQEFVAMSAAYAQPCS</sequence>
<feature type="region of interest" description="Disordered" evidence="1">
    <location>
        <begin position="557"/>
        <end position="582"/>
    </location>
</feature>
<dbReference type="CDD" id="cd00118">
    <property type="entry name" value="LysM"/>
    <property type="match status" value="1"/>
</dbReference>
<feature type="region of interest" description="Disordered" evidence="1">
    <location>
        <begin position="517"/>
        <end position="545"/>
    </location>
</feature>
<feature type="region of interest" description="Disordered" evidence="1">
    <location>
        <begin position="732"/>
        <end position="783"/>
    </location>
</feature>
<feature type="compositionally biased region" description="Basic and acidic residues" evidence="1">
    <location>
        <begin position="1264"/>
        <end position="1278"/>
    </location>
</feature>
<feature type="region of interest" description="Disordered" evidence="1">
    <location>
        <begin position="77"/>
        <end position="126"/>
    </location>
</feature>
<proteinExistence type="predicted"/>
<feature type="region of interest" description="Disordered" evidence="1">
    <location>
        <begin position="452"/>
        <end position="499"/>
    </location>
</feature>
<feature type="region of interest" description="Disordered" evidence="1">
    <location>
        <begin position="851"/>
        <end position="884"/>
    </location>
</feature>
<evidence type="ECO:0000313" key="3">
    <source>
        <dbReference type="Proteomes" id="UP001438707"/>
    </source>
</evidence>
<name>A0AAW1RSY0_9CHLO</name>
<feature type="compositionally biased region" description="Polar residues" evidence="1">
    <location>
        <begin position="1243"/>
        <end position="1253"/>
    </location>
</feature>
<feature type="region of interest" description="Disordered" evidence="1">
    <location>
        <begin position="1"/>
        <end position="26"/>
    </location>
</feature>
<comment type="caution">
    <text evidence="2">The sequence shown here is derived from an EMBL/GenBank/DDBJ whole genome shotgun (WGS) entry which is preliminary data.</text>
</comment>
<feature type="compositionally biased region" description="Polar residues" evidence="1">
    <location>
        <begin position="563"/>
        <end position="574"/>
    </location>
</feature>
<feature type="compositionally biased region" description="Polar residues" evidence="1">
    <location>
        <begin position="82"/>
        <end position="96"/>
    </location>
</feature>
<accession>A0AAW1RSY0</accession>
<feature type="compositionally biased region" description="Basic and acidic residues" evidence="1">
    <location>
        <begin position="420"/>
        <end position="434"/>
    </location>
</feature>
<feature type="compositionally biased region" description="Polar residues" evidence="1">
    <location>
        <begin position="1"/>
        <end position="10"/>
    </location>
</feature>
<feature type="compositionally biased region" description="Low complexity" evidence="1">
    <location>
        <begin position="477"/>
        <end position="491"/>
    </location>
</feature>
<feature type="compositionally biased region" description="Low complexity" evidence="1">
    <location>
        <begin position="535"/>
        <end position="545"/>
    </location>
</feature>
<feature type="compositionally biased region" description="Low complexity" evidence="1">
    <location>
        <begin position="337"/>
        <end position="349"/>
    </location>
</feature>
<reference evidence="2 3" key="1">
    <citation type="journal article" date="2024" name="Nat. Commun.">
        <title>Phylogenomics reveals the evolutionary origins of lichenization in chlorophyte algae.</title>
        <authorList>
            <person name="Puginier C."/>
            <person name="Libourel C."/>
            <person name="Otte J."/>
            <person name="Skaloud P."/>
            <person name="Haon M."/>
            <person name="Grisel S."/>
            <person name="Petersen M."/>
            <person name="Berrin J.G."/>
            <person name="Delaux P.M."/>
            <person name="Dal Grande F."/>
            <person name="Keller J."/>
        </authorList>
    </citation>
    <scope>NUCLEOTIDE SEQUENCE [LARGE SCALE GENOMIC DNA]</scope>
    <source>
        <strain evidence="2 3">SAG 2145</strain>
    </source>
</reference>
<dbReference type="InterPro" id="IPR018392">
    <property type="entry name" value="LysM"/>
</dbReference>
<feature type="compositionally biased region" description="Low complexity" evidence="1">
    <location>
        <begin position="358"/>
        <end position="391"/>
    </location>
</feature>